<gene>
    <name evidence="2" type="ORF">GCM10023183_11600</name>
</gene>
<proteinExistence type="predicted"/>
<evidence type="ECO:0000313" key="2">
    <source>
        <dbReference type="EMBL" id="GAA4300928.1"/>
    </source>
</evidence>
<evidence type="ECO:0000313" key="3">
    <source>
        <dbReference type="Proteomes" id="UP001501844"/>
    </source>
</evidence>
<name>A0ABP8FD90_9BACT</name>
<dbReference type="RefSeq" id="WP_345163464.1">
    <property type="nucleotide sequence ID" value="NZ_BAABGX010000001.1"/>
</dbReference>
<feature type="transmembrane region" description="Helical" evidence="1">
    <location>
        <begin position="5"/>
        <end position="26"/>
    </location>
</feature>
<dbReference type="EMBL" id="BAABGX010000001">
    <property type="protein sequence ID" value="GAA4300928.1"/>
    <property type="molecule type" value="Genomic_DNA"/>
</dbReference>
<feature type="transmembrane region" description="Helical" evidence="1">
    <location>
        <begin position="130"/>
        <end position="147"/>
    </location>
</feature>
<sequence length="168" mass="18837">MKTALVTSLALLIAGVLTIYIINVFFNKKLSGLIKDKEYVNTSVSVTKGVLFLSSALILMEVNSSFQLLIKIWGTYFVDSELFMKEVLYFSVFLGIALLYLYVAFIFTTLMFGVITNKQKAFVEIANDNIYSAVLFSLLFLSFVLLAKSGINPLLDKLIPFPATPIYR</sequence>
<comment type="caution">
    <text evidence="2">The sequence shown here is derived from an EMBL/GenBank/DDBJ whole genome shotgun (WGS) entry which is preliminary data.</text>
</comment>
<keyword evidence="1" id="KW-0812">Transmembrane</keyword>
<protein>
    <submittedName>
        <fullName evidence="2">Uncharacterized protein</fullName>
    </submittedName>
</protein>
<feature type="transmembrane region" description="Helical" evidence="1">
    <location>
        <begin position="46"/>
        <end position="66"/>
    </location>
</feature>
<keyword evidence="3" id="KW-1185">Reference proteome</keyword>
<organism evidence="2 3">
    <name type="scientific">Nibribacter koreensis</name>
    <dbReference type="NCBI Taxonomy" id="1084519"/>
    <lineage>
        <taxon>Bacteria</taxon>
        <taxon>Pseudomonadati</taxon>
        <taxon>Bacteroidota</taxon>
        <taxon>Cytophagia</taxon>
        <taxon>Cytophagales</taxon>
        <taxon>Hymenobacteraceae</taxon>
        <taxon>Nibribacter</taxon>
    </lineage>
</organism>
<keyword evidence="1" id="KW-1133">Transmembrane helix</keyword>
<feature type="transmembrane region" description="Helical" evidence="1">
    <location>
        <begin position="87"/>
        <end position="110"/>
    </location>
</feature>
<dbReference type="Proteomes" id="UP001501844">
    <property type="component" value="Unassembled WGS sequence"/>
</dbReference>
<keyword evidence="1" id="KW-0472">Membrane</keyword>
<reference evidence="3" key="1">
    <citation type="journal article" date="2019" name="Int. J. Syst. Evol. Microbiol.">
        <title>The Global Catalogue of Microorganisms (GCM) 10K type strain sequencing project: providing services to taxonomists for standard genome sequencing and annotation.</title>
        <authorList>
            <consortium name="The Broad Institute Genomics Platform"/>
            <consortium name="The Broad Institute Genome Sequencing Center for Infectious Disease"/>
            <person name="Wu L."/>
            <person name="Ma J."/>
        </authorList>
    </citation>
    <scope>NUCLEOTIDE SEQUENCE [LARGE SCALE GENOMIC DNA]</scope>
    <source>
        <strain evidence="3">JCM 17917</strain>
    </source>
</reference>
<accession>A0ABP8FD90</accession>
<evidence type="ECO:0000256" key="1">
    <source>
        <dbReference type="SAM" id="Phobius"/>
    </source>
</evidence>